<protein>
    <submittedName>
        <fullName evidence="5">Uncharacterized protein</fullName>
    </submittedName>
</protein>
<dbReference type="GO" id="GO:0008168">
    <property type="term" value="F:methyltransferase activity"/>
    <property type="evidence" value="ECO:0007669"/>
    <property type="project" value="UniProtKB-KW"/>
</dbReference>
<dbReference type="InterPro" id="IPR036397">
    <property type="entry name" value="RNaseH_sf"/>
</dbReference>
<dbReference type="Proteomes" id="UP001178507">
    <property type="component" value="Unassembled WGS sequence"/>
</dbReference>
<dbReference type="Pfam" id="PF00075">
    <property type="entry name" value="RNase_H"/>
    <property type="match status" value="1"/>
</dbReference>
<feature type="domain" description="RNase H type-1" evidence="4">
    <location>
        <begin position="1762"/>
        <end position="1917"/>
    </location>
</feature>
<comment type="caution">
    <text evidence="5">The sequence shown here is derived from an EMBL/GenBank/DDBJ whole genome shotgun (WGS) entry which is preliminary data.</text>
</comment>
<evidence type="ECO:0000313" key="6">
    <source>
        <dbReference type="Proteomes" id="UP001178507"/>
    </source>
</evidence>
<accession>A0AA36IA81</accession>
<evidence type="ECO:0000313" key="5">
    <source>
        <dbReference type="EMBL" id="CAJ1382990.1"/>
    </source>
</evidence>
<dbReference type="Gene3D" id="3.30.420.10">
    <property type="entry name" value="Ribonuclease H-like superfamily/Ribonuclease H"/>
    <property type="match status" value="1"/>
</dbReference>
<dbReference type="EMBL" id="CAUJNA010000968">
    <property type="protein sequence ID" value="CAJ1382990.1"/>
    <property type="molecule type" value="Genomic_DNA"/>
</dbReference>
<dbReference type="GO" id="GO:0032259">
    <property type="term" value="P:methylation"/>
    <property type="evidence" value="ECO:0007669"/>
    <property type="project" value="UniProtKB-KW"/>
</dbReference>
<dbReference type="Gene3D" id="3.40.50.150">
    <property type="entry name" value="Vaccinia Virus protein VP39"/>
    <property type="match status" value="1"/>
</dbReference>
<dbReference type="GO" id="GO:0003676">
    <property type="term" value="F:nucleic acid binding"/>
    <property type="evidence" value="ECO:0007669"/>
    <property type="project" value="InterPro"/>
</dbReference>
<dbReference type="PANTHER" id="PTHR19446">
    <property type="entry name" value="REVERSE TRANSCRIPTASES"/>
    <property type="match status" value="1"/>
</dbReference>
<dbReference type="PROSITE" id="PS50879">
    <property type="entry name" value="RNASE_H_1"/>
    <property type="match status" value="1"/>
</dbReference>
<feature type="domain" description="Reverse transcriptase" evidence="3">
    <location>
        <begin position="1286"/>
        <end position="1534"/>
    </location>
</feature>
<evidence type="ECO:0000256" key="1">
    <source>
        <dbReference type="ARBA" id="ARBA00022603"/>
    </source>
</evidence>
<reference evidence="5" key="1">
    <citation type="submission" date="2023-08" db="EMBL/GenBank/DDBJ databases">
        <authorList>
            <person name="Chen Y."/>
            <person name="Shah S."/>
            <person name="Dougan E. K."/>
            <person name="Thang M."/>
            <person name="Chan C."/>
        </authorList>
    </citation>
    <scope>NUCLEOTIDE SEQUENCE</scope>
</reference>
<dbReference type="SUPFAM" id="SSF53335">
    <property type="entry name" value="S-adenosyl-L-methionine-dependent methyltransferases"/>
    <property type="match status" value="1"/>
</dbReference>
<dbReference type="InterPro" id="IPR001525">
    <property type="entry name" value="C5_MeTfrase"/>
</dbReference>
<dbReference type="Pfam" id="PF00078">
    <property type="entry name" value="RVT_1"/>
    <property type="match status" value="1"/>
</dbReference>
<dbReference type="InterPro" id="IPR012337">
    <property type="entry name" value="RNaseH-like_sf"/>
</dbReference>
<organism evidence="5 6">
    <name type="scientific">Effrenium voratum</name>
    <dbReference type="NCBI Taxonomy" id="2562239"/>
    <lineage>
        <taxon>Eukaryota</taxon>
        <taxon>Sar</taxon>
        <taxon>Alveolata</taxon>
        <taxon>Dinophyceae</taxon>
        <taxon>Suessiales</taxon>
        <taxon>Symbiodiniaceae</taxon>
        <taxon>Effrenium</taxon>
    </lineage>
</organism>
<keyword evidence="6" id="KW-1185">Reference proteome</keyword>
<name>A0AA36IA81_9DINO</name>
<dbReference type="SUPFAM" id="SSF53098">
    <property type="entry name" value="Ribonuclease H-like"/>
    <property type="match status" value="1"/>
</dbReference>
<dbReference type="Pfam" id="PF00145">
    <property type="entry name" value="DNA_methylase"/>
    <property type="match status" value="1"/>
</dbReference>
<dbReference type="InterPro" id="IPR002156">
    <property type="entry name" value="RNaseH_domain"/>
</dbReference>
<keyword evidence="1" id="KW-0489">Methyltransferase</keyword>
<evidence type="ECO:0000256" key="2">
    <source>
        <dbReference type="ARBA" id="ARBA00022679"/>
    </source>
</evidence>
<proteinExistence type="predicted"/>
<dbReference type="InterPro" id="IPR029063">
    <property type="entry name" value="SAM-dependent_MTases_sf"/>
</dbReference>
<dbReference type="PROSITE" id="PS50878">
    <property type="entry name" value="RT_POL"/>
    <property type="match status" value="1"/>
</dbReference>
<evidence type="ECO:0000259" key="4">
    <source>
        <dbReference type="PROSITE" id="PS50879"/>
    </source>
</evidence>
<keyword evidence="2" id="KW-0808">Transferase</keyword>
<evidence type="ECO:0000259" key="3">
    <source>
        <dbReference type="PROSITE" id="PS50878"/>
    </source>
</evidence>
<dbReference type="InterPro" id="IPR000477">
    <property type="entry name" value="RT_dom"/>
</dbReference>
<gene>
    <name evidence="5" type="ORF">EVOR1521_LOCUS10231</name>
</gene>
<dbReference type="GO" id="GO:0004523">
    <property type="term" value="F:RNA-DNA hybrid ribonuclease activity"/>
    <property type="evidence" value="ECO:0007669"/>
    <property type="project" value="InterPro"/>
</dbReference>
<sequence length="1961" mass="220952">MGNPWSGIVEVFKKIEGDTFIGHLPGLDLDVLVGGITPDFVTATVYFLEVVDLELLTMRATTTTKVIPHVAPTSASWTRVKELCAGLGGIGKGCQQLGAVVCASVDRNAAASTQLHSSLHGTVISGDITCDHTIYALHMAGGTTPATTTSGFPCQPFSAQGDQKTFYDERIGGFWATLRTAWMTRAETPTVGNYIKNWPYWNLQDERNLSLTEEELQMYTNPLYGDDQRVLDLNKPCPVALHSYGSVTGPCPCKCRGPFNPARLRQGGVRGFYIRSQLTNQFRYLHPNELGFLFLFDPVLHLGVDLKTALCLLGQSAAPLQALWIYAHLLRAVHLQDRSISDISPLQAIEDYKHYLMQRQFHFWAKHHPAQTCRAWVIDADDSYLDIKFTGNVTVEQILNAEQGSQPWGSQPLLLDGHQAVPHGAWMQTAGMFGPYRLIYALKKQRRLQPSGLVAITIRANDEEIVTYKDAGSFIFEVLREYHIDENAKIFTDHGQRVAQDLRVWNTASFHIATGGGDAANQGMTAHTLWPLALNLINYHHHASASGPLLGCLIEPSAAQPLMLHQHPAASSITGWQLWLVLHQGHWLLLELHAPPALAPVGVAKLYNAHTVHSSAQQLQHLLLDLEKSLRIKIILNNNKGGRDQAHPATCGTVLLGNLAQALQIHHLWPTDQDEELHAGILQAFPQIHQQHIGCGPAEESGVLRAIETILLQKGVPTTRVRERAQAALKKIGLQELQQVVQLKNPWPAMKSVASRPSINFMWVAHDELQAQIREKAEDKFKIQSSKRKTVAAAVTPPAELMQTAEGDVIVTLGRHLVKDPTPPPILATSSTRLQLHKAGQPATTSTSDDPWVLGPDPWSQRTSNSHITPQDKYQQMEARLRDGVRSTLRKELEETSMQVDSASGIDHHFADSTVQRIQTLEQDMLELKAHNQNFQQWFKDSADANQQLQLNIHELQTVVHTHSSELGNIRSDFAGHSNSVGDALRQVRTDMQTEMGAGFSRLEDFVEKKVYFLDSHEDWAHYESEEPPGDIRPGHETEFYKNLGAEYEDSATVYLRGYLPEDIPAANVIEEIFEDFRTNYRNLEAWHLRQRQRALRVEYREQAKKAFQAVKGKEFHSMDHLVSYHYADILHVDAQTSEVLVDHVLPEATNGLWFVDDEPAQTRKTGPNAYQVHTDLLLCPGQVLEHRVFYTDSTEILEELQKFWQPRWLRHRDVPVGQWDRILGFVQAHVPQLEMQVPAITVSAWDKVNARYNEHAARGPDGFDKQDLLRMPIVLKERMVQLLNHVEDTAQWPQQLLQGFGIPVPKETAADTINKFRPIIVLSTVYRSWSSLRAKVLIHFLEKFVGPNALGFLPGREAGQIWLYIQASVELALQGGQGLAGLTTDVSKAFESIPRRPLMATCHHLGVPARVLRPWDHFLSNFQRRFVHNGQISEPLTSTSGLPEGDSLAVMGMCVIDWVFDLYMSRFAPAVIPKSFVDNYELMATNAYELLHGYAVMQTYMDLWQLQLDEPKTFTWATSSQDRSHFRRLGLRVKTTAVDLGGALTFSRARSVQGQLERFKAIEPCWARLRRLPMDLHTKQKIIRQALWPAALHAIAITPMAEDHIGKLRTQDWLYKLLQDAWYQRVARFIQPRTEFADLVGLQWPPSRTEKAMGALEMATINALRDGSFMTRNIQGKFDLAHGYNCDLCHLPDSMEHRCRECLPLTPLRERHQWVMERWDTWPCSLRIHLLPSRNAHFREIKHALAELQDRTLDHHLQPGDHSVVDIFTDGSCWNPNDPDRSLAAWAAVSASHQSVLAKGPLCGPHQSIDRAELTAALAAVSWLARTGVKGTLWIDNSYVAQTLNQNAHDPTNANVHSHEDLWEQTSQFLEMMYPGQLSVVHVSSHQAESDSPDPLTDWIIFWNRQADAAAGHAHTMKWTTCGPFILIWQPQESGYSLKVLMGKSTWTQMKIAKPLGFHF</sequence>